<protein>
    <submittedName>
        <fullName evidence="2">ABC-2 type transport system permease protein</fullName>
    </submittedName>
</protein>
<feature type="transmembrane region" description="Helical" evidence="1">
    <location>
        <begin position="168"/>
        <end position="191"/>
    </location>
</feature>
<dbReference type="RefSeq" id="WP_221446536.1">
    <property type="nucleotide sequence ID" value="NZ_BAAAJR010000003.1"/>
</dbReference>
<keyword evidence="3" id="KW-1185">Reference proteome</keyword>
<evidence type="ECO:0000313" key="2">
    <source>
        <dbReference type="EMBL" id="MBB6390218.1"/>
    </source>
</evidence>
<accession>A0A7X0FMI4</accession>
<dbReference type="Proteomes" id="UP000537775">
    <property type="component" value="Unassembled WGS sequence"/>
</dbReference>
<dbReference type="EMBL" id="JACHML010000001">
    <property type="protein sequence ID" value="MBB6390218.1"/>
    <property type="molecule type" value="Genomic_DNA"/>
</dbReference>
<keyword evidence="1" id="KW-1133">Transmembrane helix</keyword>
<evidence type="ECO:0000256" key="1">
    <source>
        <dbReference type="SAM" id="Phobius"/>
    </source>
</evidence>
<keyword evidence="1" id="KW-0472">Membrane</keyword>
<feature type="transmembrane region" description="Helical" evidence="1">
    <location>
        <begin position="130"/>
        <end position="156"/>
    </location>
</feature>
<organism evidence="2 3">
    <name type="scientific">Microbacterium thalassium</name>
    <dbReference type="NCBI Taxonomy" id="362649"/>
    <lineage>
        <taxon>Bacteria</taxon>
        <taxon>Bacillati</taxon>
        <taxon>Actinomycetota</taxon>
        <taxon>Actinomycetes</taxon>
        <taxon>Micrococcales</taxon>
        <taxon>Microbacteriaceae</taxon>
        <taxon>Microbacterium</taxon>
    </lineage>
</organism>
<sequence>MTAVAASAPRISAAPLPIMRRALFDGWRGLVGWIIGIAAVVSVYVPLFPTMASPELAGMLDSLPPELVNTLNYGDITSGAGYVQATFFGLTGFALLSIACIGWGSSLTGGAEESGRLELTLGHGVGRVQYALETAGVLLVRVIVIGAVGYGMVWLYDAPAELELDAGNLLAATVAWMGLGMLTAAASFVVGTSTGRRAWAVGAGSGLAIVGFVMQAVANNSEDLDWLHRFSPFDWAYYQDPLVDGWDWGGLGLLWGGSALLIAIGTFALSRRDILG</sequence>
<feature type="transmembrane region" description="Helical" evidence="1">
    <location>
        <begin position="87"/>
        <end position="109"/>
    </location>
</feature>
<gene>
    <name evidence="2" type="ORF">HD594_000531</name>
</gene>
<feature type="transmembrane region" description="Helical" evidence="1">
    <location>
        <begin position="248"/>
        <end position="269"/>
    </location>
</feature>
<keyword evidence="1" id="KW-0812">Transmembrane</keyword>
<feature type="transmembrane region" description="Helical" evidence="1">
    <location>
        <begin position="198"/>
        <end position="218"/>
    </location>
</feature>
<dbReference type="GO" id="GO:0005886">
    <property type="term" value="C:plasma membrane"/>
    <property type="evidence" value="ECO:0007669"/>
    <property type="project" value="UniProtKB-SubCell"/>
</dbReference>
<name>A0A7X0FMI4_9MICO</name>
<comment type="caution">
    <text evidence="2">The sequence shown here is derived from an EMBL/GenBank/DDBJ whole genome shotgun (WGS) entry which is preliminary data.</text>
</comment>
<evidence type="ECO:0000313" key="3">
    <source>
        <dbReference type="Proteomes" id="UP000537775"/>
    </source>
</evidence>
<feature type="transmembrane region" description="Helical" evidence="1">
    <location>
        <begin position="30"/>
        <end position="49"/>
    </location>
</feature>
<proteinExistence type="predicted"/>
<dbReference type="AlphaFoldDB" id="A0A7X0FMI4"/>
<reference evidence="2 3" key="1">
    <citation type="submission" date="2020-08" db="EMBL/GenBank/DDBJ databases">
        <title>Sequencing the genomes of 1000 actinobacteria strains.</title>
        <authorList>
            <person name="Klenk H.-P."/>
        </authorList>
    </citation>
    <scope>NUCLEOTIDE SEQUENCE [LARGE SCALE GENOMIC DNA]</scope>
    <source>
        <strain evidence="2 3">DSM 12511</strain>
    </source>
</reference>
<dbReference type="GO" id="GO:0140359">
    <property type="term" value="F:ABC-type transporter activity"/>
    <property type="evidence" value="ECO:0007669"/>
    <property type="project" value="InterPro"/>
</dbReference>